<dbReference type="AlphaFoldDB" id="A0A2J6TGE9"/>
<dbReference type="GeneID" id="36582534"/>
<dbReference type="PANTHER" id="PTHR12905">
    <property type="entry name" value="METALLOPHOSPHOESTERASE"/>
    <property type="match status" value="1"/>
</dbReference>
<organism evidence="3 4">
    <name type="scientific">Hyaloscypha bicolor E</name>
    <dbReference type="NCBI Taxonomy" id="1095630"/>
    <lineage>
        <taxon>Eukaryota</taxon>
        <taxon>Fungi</taxon>
        <taxon>Dikarya</taxon>
        <taxon>Ascomycota</taxon>
        <taxon>Pezizomycotina</taxon>
        <taxon>Leotiomycetes</taxon>
        <taxon>Helotiales</taxon>
        <taxon>Hyaloscyphaceae</taxon>
        <taxon>Hyaloscypha</taxon>
        <taxon>Hyaloscypha bicolor</taxon>
    </lineage>
</organism>
<gene>
    <name evidence="3" type="ORF">K444DRAFT_525550</name>
</gene>
<dbReference type="InterPro" id="IPR051693">
    <property type="entry name" value="UPF0046_metallophosphoest"/>
</dbReference>
<dbReference type="PANTHER" id="PTHR12905:SF0">
    <property type="entry name" value="CALCINEURIN-LIKE PHOSPHOESTERASE DOMAIN-CONTAINING PROTEIN"/>
    <property type="match status" value="1"/>
</dbReference>
<keyword evidence="4" id="KW-1185">Reference proteome</keyword>
<evidence type="ECO:0000259" key="2">
    <source>
        <dbReference type="Pfam" id="PF00149"/>
    </source>
</evidence>
<evidence type="ECO:0000313" key="4">
    <source>
        <dbReference type="Proteomes" id="UP000235371"/>
    </source>
</evidence>
<protein>
    <recommendedName>
        <fullName evidence="2">Calcineurin-like phosphoesterase domain-containing protein</fullName>
    </recommendedName>
</protein>
<reference evidence="3 4" key="1">
    <citation type="submission" date="2016-04" db="EMBL/GenBank/DDBJ databases">
        <title>A degradative enzymes factory behind the ericoid mycorrhizal symbiosis.</title>
        <authorList>
            <consortium name="DOE Joint Genome Institute"/>
            <person name="Martino E."/>
            <person name="Morin E."/>
            <person name="Grelet G."/>
            <person name="Kuo A."/>
            <person name="Kohler A."/>
            <person name="Daghino S."/>
            <person name="Barry K."/>
            <person name="Choi C."/>
            <person name="Cichocki N."/>
            <person name="Clum A."/>
            <person name="Copeland A."/>
            <person name="Hainaut M."/>
            <person name="Haridas S."/>
            <person name="Labutti K."/>
            <person name="Lindquist E."/>
            <person name="Lipzen A."/>
            <person name="Khouja H.-R."/>
            <person name="Murat C."/>
            <person name="Ohm R."/>
            <person name="Olson A."/>
            <person name="Spatafora J."/>
            <person name="Veneault-Fourrey C."/>
            <person name="Henrissat B."/>
            <person name="Grigoriev I."/>
            <person name="Martin F."/>
            <person name="Perotto S."/>
        </authorList>
    </citation>
    <scope>NUCLEOTIDE SEQUENCE [LARGE SCALE GENOMIC DNA]</scope>
    <source>
        <strain evidence="3 4">E</strain>
    </source>
</reference>
<dbReference type="InParanoid" id="A0A2J6TGE9"/>
<dbReference type="OrthoDB" id="3518337at2759"/>
<dbReference type="InterPro" id="IPR029052">
    <property type="entry name" value="Metallo-depent_PP-like"/>
</dbReference>
<dbReference type="Proteomes" id="UP000235371">
    <property type="component" value="Unassembled WGS sequence"/>
</dbReference>
<dbReference type="EMBL" id="KZ613785">
    <property type="protein sequence ID" value="PMD62080.1"/>
    <property type="molecule type" value="Genomic_DNA"/>
</dbReference>
<dbReference type="RefSeq" id="XP_024738984.1">
    <property type="nucleotide sequence ID" value="XM_024874454.1"/>
</dbReference>
<accession>A0A2J6TGE9</accession>
<proteinExistence type="predicted"/>
<evidence type="ECO:0000256" key="1">
    <source>
        <dbReference type="SAM" id="MobiDB-lite"/>
    </source>
</evidence>
<name>A0A2J6TGE9_9HELO</name>
<dbReference type="GO" id="GO:0016787">
    <property type="term" value="F:hydrolase activity"/>
    <property type="evidence" value="ECO:0007669"/>
    <property type="project" value="InterPro"/>
</dbReference>
<sequence>MSEVKKPPRLQRQGLLFSSRKRKRSPSPANEPTIPHNPQSPEKKTIKTSILILSDTHGHSALPSQLPENLHLDAVIHCGDLSQCGEIEDYKRTLDLLKAIPASIKLVIPGNHDLSLDPAFPTHSSPTFTTTEREDLYAQALELWTSPSVREAGIILLDPGFQTFTLSNGANLRIYTTPYTPCPPTVSTSECAFGHPSSHDIYNPPGSGIWYSTPSGTPQTLILDDKRGRVDVLISHGPPRYRLDRTEEGENVGCKNIWRAVRRCRPRVHAFGHVHAGNGVDRVRWKEEGEECLPRDDDIDDGIEEVKKVDGRIAEGGVRLVEAKGIRKGKETLFVNAALMGDEVLERTPWVVEIELERAKVK</sequence>
<dbReference type="SUPFAM" id="SSF56300">
    <property type="entry name" value="Metallo-dependent phosphatases"/>
    <property type="match status" value="1"/>
</dbReference>
<feature type="region of interest" description="Disordered" evidence="1">
    <location>
        <begin position="1"/>
        <end position="44"/>
    </location>
</feature>
<evidence type="ECO:0000313" key="3">
    <source>
        <dbReference type="EMBL" id="PMD62080.1"/>
    </source>
</evidence>
<dbReference type="Pfam" id="PF00149">
    <property type="entry name" value="Metallophos"/>
    <property type="match status" value="1"/>
</dbReference>
<dbReference type="Gene3D" id="3.60.21.10">
    <property type="match status" value="1"/>
</dbReference>
<feature type="domain" description="Calcineurin-like phosphoesterase" evidence="2">
    <location>
        <begin position="49"/>
        <end position="276"/>
    </location>
</feature>
<dbReference type="InterPro" id="IPR004843">
    <property type="entry name" value="Calcineurin-like_PHP"/>
</dbReference>